<dbReference type="InterPro" id="IPR002933">
    <property type="entry name" value="Peptidase_M20"/>
</dbReference>
<dbReference type="PIRSF" id="PIRSF005962">
    <property type="entry name" value="Pept_M20D_amidohydro"/>
    <property type="match status" value="1"/>
</dbReference>
<dbReference type="Pfam" id="PF07687">
    <property type="entry name" value="M20_dimer"/>
    <property type="match status" value="1"/>
</dbReference>
<feature type="binding site" evidence="5">
    <location>
        <position position="153"/>
    </location>
    <ligand>
        <name>Mn(2+)</name>
        <dbReference type="ChEBI" id="CHEBI:29035"/>
        <label>2</label>
    </ligand>
</feature>
<dbReference type="Pfam" id="PF01546">
    <property type="entry name" value="Peptidase_M20"/>
    <property type="match status" value="1"/>
</dbReference>
<keyword evidence="3" id="KW-0220">Diaminopimelate biosynthesis</keyword>
<keyword evidence="2" id="KW-0378">Hydrolase</keyword>
<dbReference type="SUPFAM" id="SSF55031">
    <property type="entry name" value="Bacterial exopeptidase dimerisation domain"/>
    <property type="match status" value="1"/>
</dbReference>
<evidence type="ECO:0000256" key="2">
    <source>
        <dbReference type="ARBA" id="ARBA00022801"/>
    </source>
</evidence>
<protein>
    <submittedName>
        <fullName evidence="7">Amidohydrolase</fullName>
    </submittedName>
</protein>
<dbReference type="KEGG" id="lti:JW886_05045"/>
<comment type="cofactor">
    <cofactor evidence="5">
        <name>Mn(2+)</name>
        <dbReference type="ChEBI" id="CHEBI:29035"/>
    </cofactor>
    <text evidence="5">The Mn(2+) ion enhances activity.</text>
</comment>
<dbReference type="NCBIfam" id="TIGR01891">
    <property type="entry name" value="amidohydrolases"/>
    <property type="match status" value="1"/>
</dbReference>
<dbReference type="InterPro" id="IPR017439">
    <property type="entry name" value="Amidohydrolase"/>
</dbReference>
<reference evidence="7 8" key="1">
    <citation type="submission" date="2021-02" db="EMBL/GenBank/DDBJ databases">
        <title>Complete genome sequence of Lactococcus lactis strain K_LL004.</title>
        <authorList>
            <person name="Kim H.B."/>
        </authorList>
    </citation>
    <scope>NUCLEOTIDE SEQUENCE [LARGE SCALE GENOMIC DNA]</scope>
    <source>
        <strain evidence="7 8">K_LL004</strain>
    </source>
</reference>
<dbReference type="GO" id="GO:0019877">
    <property type="term" value="P:diaminopimelate biosynthetic process"/>
    <property type="evidence" value="ECO:0007669"/>
    <property type="project" value="UniProtKB-KW"/>
</dbReference>
<feature type="binding site" evidence="5">
    <location>
        <position position="129"/>
    </location>
    <ligand>
        <name>Mn(2+)</name>
        <dbReference type="ChEBI" id="CHEBI:29035"/>
        <label>2</label>
    </ligand>
</feature>
<accession>A0AA45QS48</accession>
<sequence length="382" mass="42174">MIDKKFEQELIETRRYLHAHPEISEKEFQTTHFIREKLKQWDIEILEGDLKTGVVAQIGSGRPVIALRADIDALPILEKTELPYASKYKGRMHACGHDLHMTSLLGAAKLLKKERFKGTIKLIFQPAEEIGQGALQVLKSGLVNDVQAFVGYHNMPTLQAGEIRLKEGAMMAAVDRFRVVVRGSGSHAAYPQEGTDVVLGISTIVQNLQQIVARNLSPLHAAVVSVTHIDVGNTWNVLPDEGYFEGTIRSFDSESRQLIKKRFVEIAELTAKTVGLSAEVAWLMDAELTFNDPNLTAIVRESLAGWYGPIASTEPSSAGEDFAHYRTQAPSVFAFIGSNAPEAPGLHFPEMTIKDETLATAVKYYVHSALSLLRTLEKPSEG</sequence>
<feature type="binding site" evidence="5">
    <location>
        <position position="95"/>
    </location>
    <ligand>
        <name>Mn(2+)</name>
        <dbReference type="ChEBI" id="CHEBI:29035"/>
        <label>2</label>
    </ligand>
</feature>
<dbReference type="GO" id="GO:0050118">
    <property type="term" value="F:N-acetyldiaminopimelate deacetylase activity"/>
    <property type="evidence" value="ECO:0007669"/>
    <property type="project" value="UniProtKB-ARBA"/>
</dbReference>
<keyword evidence="5" id="KW-0479">Metal-binding</keyword>
<gene>
    <name evidence="7" type="ORF">JW886_05045</name>
</gene>
<evidence type="ECO:0000256" key="3">
    <source>
        <dbReference type="ARBA" id="ARBA00022915"/>
    </source>
</evidence>
<keyword evidence="4" id="KW-0457">Lysine biosynthesis</keyword>
<dbReference type="InterPro" id="IPR036264">
    <property type="entry name" value="Bact_exopeptidase_dim_dom"/>
</dbReference>
<dbReference type="InterPro" id="IPR011650">
    <property type="entry name" value="Peptidase_M20_dimer"/>
</dbReference>
<evidence type="ECO:0000256" key="5">
    <source>
        <dbReference type="PIRSR" id="PIRSR005962-1"/>
    </source>
</evidence>
<dbReference type="RefSeq" id="WP_205872484.1">
    <property type="nucleotide sequence ID" value="NZ_CP070872.1"/>
</dbReference>
<proteinExistence type="predicted"/>
<dbReference type="GO" id="GO:0009085">
    <property type="term" value="P:lysine biosynthetic process"/>
    <property type="evidence" value="ECO:0007669"/>
    <property type="project" value="UniProtKB-KW"/>
</dbReference>
<keyword evidence="8" id="KW-1185">Reference proteome</keyword>
<dbReference type="Gene3D" id="3.30.70.360">
    <property type="match status" value="1"/>
</dbReference>
<feature type="binding site" evidence="5">
    <location>
        <position position="97"/>
    </location>
    <ligand>
        <name>Mn(2+)</name>
        <dbReference type="ChEBI" id="CHEBI:29035"/>
        <label>2</label>
    </ligand>
</feature>
<dbReference type="Gene3D" id="3.40.630.10">
    <property type="entry name" value="Zn peptidases"/>
    <property type="match status" value="1"/>
</dbReference>
<dbReference type="PANTHER" id="PTHR11014">
    <property type="entry name" value="PEPTIDASE M20 FAMILY MEMBER"/>
    <property type="match status" value="1"/>
</dbReference>
<feature type="binding site" evidence="5">
    <location>
        <position position="347"/>
    </location>
    <ligand>
        <name>Mn(2+)</name>
        <dbReference type="ChEBI" id="CHEBI:29035"/>
        <label>2</label>
    </ligand>
</feature>
<keyword evidence="1" id="KW-0028">Amino-acid biosynthesis</keyword>
<dbReference type="AlphaFoldDB" id="A0AA45QS48"/>
<evidence type="ECO:0000313" key="7">
    <source>
        <dbReference type="EMBL" id="QSE77638.1"/>
    </source>
</evidence>
<dbReference type="EMBL" id="CP070872">
    <property type="protein sequence ID" value="QSE77638.1"/>
    <property type="molecule type" value="Genomic_DNA"/>
</dbReference>
<keyword evidence="5" id="KW-0464">Manganese</keyword>
<name>A0AA45QS48_9LACT</name>
<feature type="domain" description="Peptidase M20 dimerisation" evidence="6">
    <location>
        <begin position="176"/>
        <end position="269"/>
    </location>
</feature>
<evidence type="ECO:0000256" key="4">
    <source>
        <dbReference type="ARBA" id="ARBA00023154"/>
    </source>
</evidence>
<dbReference type="FunFam" id="3.30.70.360:FF:000001">
    <property type="entry name" value="N-acetyldiaminopimelate deacetylase"/>
    <property type="match status" value="1"/>
</dbReference>
<dbReference type="GO" id="GO:0046872">
    <property type="term" value="F:metal ion binding"/>
    <property type="evidence" value="ECO:0007669"/>
    <property type="project" value="UniProtKB-KW"/>
</dbReference>
<dbReference type="SUPFAM" id="SSF53187">
    <property type="entry name" value="Zn-dependent exopeptidases"/>
    <property type="match status" value="1"/>
</dbReference>
<dbReference type="PANTHER" id="PTHR11014:SF63">
    <property type="entry name" value="METALLOPEPTIDASE, PUTATIVE (AFU_ORTHOLOGUE AFUA_6G09600)-RELATED"/>
    <property type="match status" value="1"/>
</dbReference>
<evidence type="ECO:0000313" key="8">
    <source>
        <dbReference type="Proteomes" id="UP000663608"/>
    </source>
</evidence>
<evidence type="ECO:0000256" key="1">
    <source>
        <dbReference type="ARBA" id="ARBA00022605"/>
    </source>
</evidence>
<organism evidence="7 8">
    <name type="scientific">Lactococcus taiwanensis</name>
    <dbReference type="NCBI Taxonomy" id="1151742"/>
    <lineage>
        <taxon>Bacteria</taxon>
        <taxon>Bacillati</taxon>
        <taxon>Bacillota</taxon>
        <taxon>Bacilli</taxon>
        <taxon>Lactobacillales</taxon>
        <taxon>Streptococcaceae</taxon>
        <taxon>Lactococcus</taxon>
    </lineage>
</organism>
<dbReference type="Proteomes" id="UP000663608">
    <property type="component" value="Chromosome"/>
</dbReference>
<evidence type="ECO:0000259" key="6">
    <source>
        <dbReference type="Pfam" id="PF07687"/>
    </source>
</evidence>